<feature type="compositionally biased region" description="Low complexity" evidence="1">
    <location>
        <begin position="97"/>
        <end position="111"/>
    </location>
</feature>
<feature type="region of interest" description="Disordered" evidence="1">
    <location>
        <begin position="145"/>
        <end position="208"/>
    </location>
</feature>
<accession>A0ABD0K8T3</accession>
<organism evidence="2 3">
    <name type="scientific">Batillaria attramentaria</name>
    <dbReference type="NCBI Taxonomy" id="370345"/>
    <lineage>
        <taxon>Eukaryota</taxon>
        <taxon>Metazoa</taxon>
        <taxon>Spiralia</taxon>
        <taxon>Lophotrochozoa</taxon>
        <taxon>Mollusca</taxon>
        <taxon>Gastropoda</taxon>
        <taxon>Caenogastropoda</taxon>
        <taxon>Sorbeoconcha</taxon>
        <taxon>Cerithioidea</taxon>
        <taxon>Batillariidae</taxon>
        <taxon>Batillaria</taxon>
    </lineage>
</organism>
<evidence type="ECO:0000313" key="2">
    <source>
        <dbReference type="EMBL" id="KAK7483484.1"/>
    </source>
</evidence>
<keyword evidence="3" id="KW-1185">Reference proteome</keyword>
<evidence type="ECO:0000256" key="1">
    <source>
        <dbReference type="SAM" id="MobiDB-lite"/>
    </source>
</evidence>
<gene>
    <name evidence="2" type="ORF">BaRGS_00025283</name>
</gene>
<protein>
    <submittedName>
        <fullName evidence="2">Uncharacterized protein</fullName>
    </submittedName>
</protein>
<dbReference type="AlphaFoldDB" id="A0ABD0K8T3"/>
<dbReference type="EMBL" id="JACVVK020000226">
    <property type="protein sequence ID" value="KAK7483484.1"/>
    <property type="molecule type" value="Genomic_DNA"/>
</dbReference>
<evidence type="ECO:0000313" key="3">
    <source>
        <dbReference type="Proteomes" id="UP001519460"/>
    </source>
</evidence>
<sequence>MLDRLVLLSSESSMVLFPKQPRTFTITRSPLPVPQFSTNIKFVTVQMNRPKNTRNGASISSNTGGSLTTKLVKVKFPAIEDAQAAAGKRTLSADQRGSTPTPSPSTTAPGAATLAANDSFLATSVSPTTSAPLAASPSRDASVSLVPAVPKCPNPPPVDGRRQSGSYTASARHPYSGGERPGTSMSRSFKRSDESQAKTPQITRPKGRSQLSRFGTIVDLWQICPNSAVVVYSDLISARSVLTSKQLVEPYRLSCDWLYPILDHPNIYAALKTFVQYPQYPKKSNSKVK</sequence>
<feature type="region of interest" description="Disordered" evidence="1">
    <location>
        <begin position="86"/>
        <end position="111"/>
    </location>
</feature>
<dbReference type="Proteomes" id="UP001519460">
    <property type="component" value="Unassembled WGS sequence"/>
</dbReference>
<proteinExistence type="predicted"/>
<name>A0ABD0K8T3_9CAEN</name>
<comment type="caution">
    <text evidence="2">The sequence shown here is derived from an EMBL/GenBank/DDBJ whole genome shotgun (WGS) entry which is preliminary data.</text>
</comment>
<reference evidence="2 3" key="1">
    <citation type="journal article" date="2023" name="Sci. Data">
        <title>Genome assembly of the Korean intertidal mud-creeper Batillaria attramentaria.</title>
        <authorList>
            <person name="Patra A.K."/>
            <person name="Ho P.T."/>
            <person name="Jun S."/>
            <person name="Lee S.J."/>
            <person name="Kim Y."/>
            <person name="Won Y.J."/>
        </authorList>
    </citation>
    <scope>NUCLEOTIDE SEQUENCE [LARGE SCALE GENOMIC DNA]</scope>
    <source>
        <strain evidence="2">Wonlab-2016</strain>
    </source>
</reference>